<dbReference type="Proteomes" id="UP000001075">
    <property type="component" value="Unassembled WGS sequence"/>
</dbReference>
<dbReference type="Gene3D" id="2.30.29.30">
    <property type="entry name" value="Pleckstrin-homology domain (PH domain)/Phosphotyrosine-binding domain (PTB)"/>
    <property type="match status" value="1"/>
</dbReference>
<organism evidence="2 3">
    <name type="scientific">Cricetulus griseus</name>
    <name type="common">Chinese hamster</name>
    <name type="synonym">Cricetulus barabensis griseus</name>
    <dbReference type="NCBI Taxonomy" id="10029"/>
    <lineage>
        <taxon>Eukaryota</taxon>
        <taxon>Metazoa</taxon>
        <taxon>Chordata</taxon>
        <taxon>Craniata</taxon>
        <taxon>Vertebrata</taxon>
        <taxon>Euteleostomi</taxon>
        <taxon>Mammalia</taxon>
        <taxon>Eutheria</taxon>
        <taxon>Euarchontoglires</taxon>
        <taxon>Glires</taxon>
        <taxon>Rodentia</taxon>
        <taxon>Myomorpha</taxon>
        <taxon>Muroidea</taxon>
        <taxon>Cricetidae</taxon>
        <taxon>Cricetinae</taxon>
        <taxon>Cricetulus</taxon>
    </lineage>
</organism>
<dbReference type="EMBL" id="JH000863">
    <property type="protein sequence ID" value="EGW11507.1"/>
    <property type="molecule type" value="Genomic_DNA"/>
</dbReference>
<accession>G3HXB5</accession>
<evidence type="ECO:0000313" key="3">
    <source>
        <dbReference type="Proteomes" id="UP000001075"/>
    </source>
</evidence>
<evidence type="ECO:0000313" key="2">
    <source>
        <dbReference type="EMBL" id="EGW11507.1"/>
    </source>
</evidence>
<dbReference type="PROSITE" id="PS50003">
    <property type="entry name" value="PH_DOMAIN"/>
    <property type="match status" value="1"/>
</dbReference>
<dbReference type="InterPro" id="IPR011993">
    <property type="entry name" value="PH-like_dom_sf"/>
</dbReference>
<dbReference type="SUPFAM" id="SSF50729">
    <property type="entry name" value="PH domain-like"/>
    <property type="match status" value="1"/>
</dbReference>
<dbReference type="InParanoid" id="G3HXB5"/>
<reference evidence="3" key="1">
    <citation type="journal article" date="2011" name="Nat. Biotechnol.">
        <title>The genomic sequence of the Chinese hamster ovary (CHO)-K1 cell line.</title>
        <authorList>
            <person name="Xu X."/>
            <person name="Nagarajan H."/>
            <person name="Lewis N.E."/>
            <person name="Pan S."/>
            <person name="Cai Z."/>
            <person name="Liu X."/>
            <person name="Chen W."/>
            <person name="Xie M."/>
            <person name="Wang W."/>
            <person name="Hammond S."/>
            <person name="Andersen M.R."/>
            <person name="Neff N."/>
            <person name="Passarelli B."/>
            <person name="Koh W."/>
            <person name="Fan H.C."/>
            <person name="Wang J."/>
            <person name="Gui Y."/>
            <person name="Lee K.H."/>
            <person name="Betenbaugh M.J."/>
            <person name="Quake S.R."/>
            <person name="Famili I."/>
            <person name="Palsson B.O."/>
            <person name="Wang J."/>
        </authorList>
    </citation>
    <scope>NUCLEOTIDE SEQUENCE [LARGE SCALE GENOMIC DNA]</scope>
    <source>
        <strain evidence="3">CHO K1 cell line</strain>
    </source>
</reference>
<gene>
    <name evidence="2" type="ORF">I79_015634</name>
</gene>
<name>G3HXB5_CRIGR</name>
<dbReference type="Pfam" id="PF00169">
    <property type="entry name" value="PH"/>
    <property type="match status" value="1"/>
</dbReference>
<dbReference type="AlphaFoldDB" id="G3HXB5"/>
<protein>
    <submittedName>
        <fullName evidence="2">Ras-specific guanine nucleotide-releasing factor 2</fullName>
    </submittedName>
</protein>
<proteinExistence type="predicted"/>
<dbReference type="STRING" id="10029.G3HXB5"/>
<sequence length="128" mass="14344">MQKSVRYNEGHALYLAFLARKEGTKRGFLSKKAAEASRWHEKWFALYQNVLFYFEGEQSGRPAGMYLLEGCSCERTPAPPRTSAGPAGARDTLDKQVRRTLLSLTPSPRRLCLTVVLGGQRRGSALRP</sequence>
<feature type="domain" description="PH" evidence="1">
    <location>
        <begin position="22"/>
        <end position="128"/>
    </location>
</feature>
<dbReference type="InterPro" id="IPR001849">
    <property type="entry name" value="PH_domain"/>
</dbReference>
<evidence type="ECO:0000259" key="1">
    <source>
        <dbReference type="PROSITE" id="PS50003"/>
    </source>
</evidence>